<keyword evidence="1 3" id="KW-0808">Transferase</keyword>
<dbReference type="InterPro" id="IPR029063">
    <property type="entry name" value="SAM-dependent_MTases_sf"/>
</dbReference>
<dbReference type="Proteomes" id="UP000269154">
    <property type="component" value="Unassembled WGS sequence"/>
</dbReference>
<dbReference type="InterPro" id="IPR041698">
    <property type="entry name" value="Methyltransf_25"/>
</dbReference>
<protein>
    <submittedName>
        <fullName evidence="3">Class I SAM-dependent methyltransferase</fullName>
    </submittedName>
</protein>
<dbReference type="GO" id="GO:0032259">
    <property type="term" value="P:methylation"/>
    <property type="evidence" value="ECO:0007669"/>
    <property type="project" value="UniProtKB-KW"/>
</dbReference>
<gene>
    <name evidence="3" type="ORF">D5R40_22375</name>
</gene>
<reference evidence="3 4" key="1">
    <citation type="journal article" date="2018" name="ACS Chem. Biol.">
        <title>Ketoreductase domain dysfunction expands chemodiversity: malyngamide biosynthesis in the cyanobacterium Okeania hirsuta.</title>
        <authorList>
            <person name="Moss N.A."/>
            <person name="Leao T."/>
            <person name="Rankin M."/>
            <person name="McCullough T.M."/>
            <person name="Qu P."/>
            <person name="Korobeynikov A."/>
            <person name="Smith J.L."/>
            <person name="Gerwick L."/>
            <person name="Gerwick W.H."/>
        </authorList>
    </citation>
    <scope>NUCLEOTIDE SEQUENCE [LARGE SCALE GENOMIC DNA]</scope>
    <source>
        <strain evidence="3 4">PAB10Feb10-1</strain>
    </source>
</reference>
<accession>A0A3N6PNE3</accession>
<organism evidence="3 4">
    <name type="scientific">Okeania hirsuta</name>
    <dbReference type="NCBI Taxonomy" id="1458930"/>
    <lineage>
        <taxon>Bacteria</taxon>
        <taxon>Bacillati</taxon>
        <taxon>Cyanobacteriota</taxon>
        <taxon>Cyanophyceae</taxon>
        <taxon>Oscillatoriophycideae</taxon>
        <taxon>Oscillatoriales</taxon>
        <taxon>Microcoleaceae</taxon>
        <taxon>Okeania</taxon>
    </lineage>
</organism>
<dbReference type="CDD" id="cd02440">
    <property type="entry name" value="AdoMet_MTases"/>
    <property type="match status" value="1"/>
</dbReference>
<dbReference type="Pfam" id="PF13649">
    <property type="entry name" value="Methyltransf_25"/>
    <property type="match status" value="1"/>
</dbReference>
<feature type="domain" description="Methyltransferase" evidence="2">
    <location>
        <begin position="53"/>
        <end position="127"/>
    </location>
</feature>
<dbReference type="RefSeq" id="WP_124155215.1">
    <property type="nucleotide sequence ID" value="NZ_CAWOLW010000063.1"/>
</dbReference>
<keyword evidence="3" id="KW-0489">Methyltransferase</keyword>
<keyword evidence="4" id="KW-1185">Reference proteome</keyword>
<dbReference type="EMBL" id="RCBY01000155">
    <property type="protein sequence ID" value="RQH32388.1"/>
    <property type="molecule type" value="Genomic_DNA"/>
</dbReference>
<dbReference type="OrthoDB" id="9808140at2"/>
<dbReference type="GO" id="GO:0008168">
    <property type="term" value="F:methyltransferase activity"/>
    <property type="evidence" value="ECO:0007669"/>
    <property type="project" value="UniProtKB-KW"/>
</dbReference>
<sequence length="247" mass="28494">MSNIDQASSATIRKQNEYIELAQFYDLLMQAGYYDHQAFVNSLALILGSRTKILDVGIGTGLLTEQMLQVQNYEITGVDFSEEMLVKARRRLSDYNVKLLNLDIRDYPENESFQSIISSGGTICISHQDSGQYRLYSYCDDKLDHLSLLRKLYNLLEDDGLLIISIQGEHKNYSKAISEDITYSQEINYSGDYMTKWYTFSNEEKILSRQSVKLVVFDEIEMINSFTEVGFKSLGVDQSNKFYVFQR</sequence>
<comment type="caution">
    <text evidence="3">The sequence shown here is derived from an EMBL/GenBank/DDBJ whole genome shotgun (WGS) entry which is preliminary data.</text>
</comment>
<evidence type="ECO:0000313" key="3">
    <source>
        <dbReference type="EMBL" id="RQH32388.1"/>
    </source>
</evidence>
<dbReference type="Gene3D" id="3.40.50.150">
    <property type="entry name" value="Vaccinia Virus protein VP39"/>
    <property type="match status" value="1"/>
</dbReference>
<dbReference type="PANTHER" id="PTHR43861">
    <property type="entry name" value="TRANS-ACONITATE 2-METHYLTRANSFERASE-RELATED"/>
    <property type="match status" value="1"/>
</dbReference>
<evidence type="ECO:0000313" key="4">
    <source>
        <dbReference type="Proteomes" id="UP000269154"/>
    </source>
</evidence>
<evidence type="ECO:0000259" key="2">
    <source>
        <dbReference type="Pfam" id="PF13649"/>
    </source>
</evidence>
<dbReference type="AlphaFoldDB" id="A0A3N6PNE3"/>
<dbReference type="SUPFAM" id="SSF53335">
    <property type="entry name" value="S-adenosyl-L-methionine-dependent methyltransferases"/>
    <property type="match status" value="1"/>
</dbReference>
<name>A0A3N6PNE3_9CYAN</name>
<proteinExistence type="predicted"/>
<evidence type="ECO:0000256" key="1">
    <source>
        <dbReference type="ARBA" id="ARBA00022679"/>
    </source>
</evidence>